<sequence>MPDAHRTLAATTVTEPEKKKVDLTLTKVAAGAAAAATSAVAGSYLGAAGTVAGAAIGSVVTTIATTMYQRSLDKTRETVLQRVKLPGRGAADTTVLAEPVDPLATIPMQRDGGLVAPVLPAPEQRPWYTRKRVWVTAATTVVAFAVGLLVITGVEWAKGSPISGGESGTSVGRVVTGGSAPSEEPRSETTESPTPTTTEQAPESGSGSTEQTGGPSATRTTTPSPSTSPTTSRAPGTGNTGPGFGLLPRPGS</sequence>
<feature type="transmembrane region" description="Helical" evidence="2">
    <location>
        <begin position="133"/>
        <end position="154"/>
    </location>
</feature>
<dbReference type="OrthoDB" id="3694898at2"/>
<evidence type="ECO:0000313" key="3">
    <source>
        <dbReference type="EMBL" id="SDE76204.1"/>
    </source>
</evidence>
<dbReference type="STRING" id="366584.SAMN05216377_10210"/>
<feature type="region of interest" description="Disordered" evidence="1">
    <location>
        <begin position="158"/>
        <end position="252"/>
    </location>
</feature>
<accession>A0A1G7FJY2</accession>
<keyword evidence="4" id="KW-1185">Reference proteome</keyword>
<dbReference type="RefSeq" id="WP_093076198.1">
    <property type="nucleotide sequence ID" value="NZ_FNBE01000002.1"/>
</dbReference>
<evidence type="ECO:0000313" key="4">
    <source>
        <dbReference type="Proteomes" id="UP000198967"/>
    </source>
</evidence>
<feature type="compositionally biased region" description="Low complexity" evidence="1">
    <location>
        <begin position="190"/>
        <end position="237"/>
    </location>
</feature>
<proteinExistence type="predicted"/>
<keyword evidence="2" id="KW-1133">Transmembrane helix</keyword>
<keyword evidence="2" id="KW-0472">Membrane</keyword>
<evidence type="ECO:0000256" key="2">
    <source>
        <dbReference type="SAM" id="Phobius"/>
    </source>
</evidence>
<reference evidence="3 4" key="1">
    <citation type="submission" date="2016-10" db="EMBL/GenBank/DDBJ databases">
        <authorList>
            <person name="de Groot N.N."/>
        </authorList>
    </citation>
    <scope>NUCLEOTIDE SEQUENCE [LARGE SCALE GENOMIC DNA]</scope>
    <source>
        <strain evidence="3 4">CGMCC 4.3143</strain>
    </source>
</reference>
<feature type="compositionally biased region" description="Low complexity" evidence="1">
    <location>
        <begin position="168"/>
        <end position="182"/>
    </location>
</feature>
<gene>
    <name evidence="3" type="ORF">SAMN05216377_10210</name>
</gene>
<dbReference type="EMBL" id="FNBE01000002">
    <property type="protein sequence ID" value="SDE76204.1"/>
    <property type="molecule type" value="Genomic_DNA"/>
</dbReference>
<protein>
    <submittedName>
        <fullName evidence="3">Uncharacterized protein</fullName>
    </submittedName>
</protein>
<dbReference type="AlphaFoldDB" id="A0A1G7FJY2"/>
<organism evidence="3 4">
    <name type="scientific">Pseudonocardia oroxyli</name>
    <dbReference type="NCBI Taxonomy" id="366584"/>
    <lineage>
        <taxon>Bacteria</taxon>
        <taxon>Bacillati</taxon>
        <taxon>Actinomycetota</taxon>
        <taxon>Actinomycetes</taxon>
        <taxon>Pseudonocardiales</taxon>
        <taxon>Pseudonocardiaceae</taxon>
        <taxon>Pseudonocardia</taxon>
    </lineage>
</organism>
<name>A0A1G7FJY2_PSEOR</name>
<dbReference type="Proteomes" id="UP000198967">
    <property type="component" value="Unassembled WGS sequence"/>
</dbReference>
<keyword evidence="2" id="KW-0812">Transmembrane</keyword>
<evidence type="ECO:0000256" key="1">
    <source>
        <dbReference type="SAM" id="MobiDB-lite"/>
    </source>
</evidence>
<feature type="transmembrane region" description="Helical" evidence="2">
    <location>
        <begin position="44"/>
        <end position="68"/>
    </location>
</feature>